<feature type="compositionally biased region" description="Basic and acidic residues" evidence="1">
    <location>
        <begin position="230"/>
        <end position="248"/>
    </location>
</feature>
<organism evidence="2 3">
    <name type="scientific">Hypsibius exemplaris</name>
    <name type="common">Freshwater tardigrade</name>
    <dbReference type="NCBI Taxonomy" id="2072580"/>
    <lineage>
        <taxon>Eukaryota</taxon>
        <taxon>Metazoa</taxon>
        <taxon>Ecdysozoa</taxon>
        <taxon>Tardigrada</taxon>
        <taxon>Eutardigrada</taxon>
        <taxon>Parachela</taxon>
        <taxon>Hypsibioidea</taxon>
        <taxon>Hypsibiidae</taxon>
        <taxon>Hypsibius</taxon>
    </lineage>
</organism>
<name>A0A1W0X0L7_HYPEX</name>
<protein>
    <recommendedName>
        <fullName evidence="4">C-type lectin domain-containing protein</fullName>
    </recommendedName>
</protein>
<evidence type="ECO:0000313" key="2">
    <source>
        <dbReference type="EMBL" id="OQV20988.1"/>
    </source>
</evidence>
<dbReference type="Gene3D" id="3.10.100.10">
    <property type="entry name" value="Mannose-Binding Protein A, subunit A"/>
    <property type="match status" value="1"/>
</dbReference>
<accession>A0A1W0X0L7</accession>
<comment type="caution">
    <text evidence="2">The sequence shown here is derived from an EMBL/GenBank/DDBJ whole genome shotgun (WGS) entry which is preliminary data.</text>
</comment>
<sequence>MAFLRKENNAAKFVQSRGYKEIFTYSNEVEIVAEIISSLNVDNHTKQISSQLPALWLGILLLCPFTPVATSTKYDLPLPVLPAQCPDNFILLPNSNHCYGFQVGAPKDNVQTWKEADSSCKRDGGTLCHVPLEPSDATIFVFLRQKATQMKVESAWVARPPMIAQMSGRGNVSMTGNDHICTYVDFPVGSPQMYLNTEGCNQEKRSFICDIKITPMPVRLKRPTGHSRHRNDQDNFNRYERRKGYDSIRRRHQLDAQAAASEKEGPPRAVNKQDTGLLKEHVKPPSSKQVNQIMPPNLSGLAKLDPVRPTELLKARDNLLILMYGSPAVSPEMLEQGFLPGELDTANISKTSLETAKLLLLEIASEGMKPRQKRNATETAKALTITLLEEGRPLQCYYG</sequence>
<dbReference type="CDD" id="cd00037">
    <property type="entry name" value="CLECT"/>
    <property type="match status" value="1"/>
</dbReference>
<gene>
    <name evidence="2" type="ORF">BV898_05064</name>
</gene>
<feature type="compositionally biased region" description="Basic residues" evidence="1">
    <location>
        <begin position="219"/>
        <end position="229"/>
    </location>
</feature>
<dbReference type="AlphaFoldDB" id="A0A1W0X0L7"/>
<keyword evidence="3" id="KW-1185">Reference proteome</keyword>
<dbReference type="InterPro" id="IPR016187">
    <property type="entry name" value="CTDL_fold"/>
</dbReference>
<feature type="region of interest" description="Disordered" evidence="1">
    <location>
        <begin position="256"/>
        <end position="275"/>
    </location>
</feature>
<dbReference type="SUPFAM" id="SSF56436">
    <property type="entry name" value="C-type lectin-like"/>
    <property type="match status" value="1"/>
</dbReference>
<evidence type="ECO:0008006" key="4">
    <source>
        <dbReference type="Google" id="ProtNLM"/>
    </source>
</evidence>
<evidence type="ECO:0000313" key="3">
    <source>
        <dbReference type="Proteomes" id="UP000192578"/>
    </source>
</evidence>
<evidence type="ECO:0000256" key="1">
    <source>
        <dbReference type="SAM" id="MobiDB-lite"/>
    </source>
</evidence>
<dbReference type="InterPro" id="IPR016186">
    <property type="entry name" value="C-type_lectin-like/link_sf"/>
</dbReference>
<dbReference type="OrthoDB" id="10552588at2759"/>
<dbReference type="Proteomes" id="UP000192578">
    <property type="component" value="Unassembled WGS sequence"/>
</dbReference>
<proteinExistence type="predicted"/>
<reference evidence="3" key="1">
    <citation type="submission" date="2017-01" db="EMBL/GenBank/DDBJ databases">
        <title>Comparative genomics of anhydrobiosis in the tardigrade Hypsibius dujardini.</title>
        <authorList>
            <person name="Yoshida Y."/>
            <person name="Koutsovoulos G."/>
            <person name="Laetsch D."/>
            <person name="Stevens L."/>
            <person name="Kumar S."/>
            <person name="Horikawa D."/>
            <person name="Ishino K."/>
            <person name="Komine S."/>
            <person name="Tomita M."/>
            <person name="Blaxter M."/>
            <person name="Arakawa K."/>
        </authorList>
    </citation>
    <scope>NUCLEOTIDE SEQUENCE [LARGE SCALE GENOMIC DNA]</scope>
    <source>
        <strain evidence="3">Z151</strain>
    </source>
</reference>
<feature type="region of interest" description="Disordered" evidence="1">
    <location>
        <begin position="219"/>
        <end position="248"/>
    </location>
</feature>
<dbReference type="EMBL" id="MTYJ01000026">
    <property type="protein sequence ID" value="OQV20988.1"/>
    <property type="molecule type" value="Genomic_DNA"/>
</dbReference>